<evidence type="ECO:0000313" key="2">
    <source>
        <dbReference type="EMBL" id="KAA0199547.1"/>
    </source>
</evidence>
<proteinExistence type="predicted"/>
<gene>
    <name evidence="2" type="ORF">FBUS_06913</name>
</gene>
<keyword evidence="3" id="KW-1185">Reference proteome</keyword>
<sequence length="253" mass="27947">GSLEAACKFGCGRADVGCTTNETNVTECRTACSNNFRVKAESEACKHGCSAYPKESESPIGCFLHMVHGLLDSAAPEESKKIPASMPDDHPQARMVLVRHIRIHLPDEEDSESINPMSGLFPQDGPVILPPSGFRPSVENSAMDAAKLENKEHEFPQIITVRKSDSPSTQMYEAFHYLGSHPLIILFSITLLVLCILLIVQLSLECRRRRHRRAAQFQYNHFDELPTYVEATTIKIPADSNPTGAIDSNLTKA</sequence>
<keyword evidence="1" id="KW-0812">Transmembrane</keyword>
<organism evidence="2 3">
    <name type="scientific">Fasciolopsis buskii</name>
    <dbReference type="NCBI Taxonomy" id="27845"/>
    <lineage>
        <taxon>Eukaryota</taxon>
        <taxon>Metazoa</taxon>
        <taxon>Spiralia</taxon>
        <taxon>Lophotrochozoa</taxon>
        <taxon>Platyhelminthes</taxon>
        <taxon>Trematoda</taxon>
        <taxon>Digenea</taxon>
        <taxon>Plagiorchiida</taxon>
        <taxon>Echinostomata</taxon>
        <taxon>Echinostomatoidea</taxon>
        <taxon>Fasciolidae</taxon>
        <taxon>Fasciolopsis</taxon>
    </lineage>
</organism>
<dbReference type="AlphaFoldDB" id="A0A8E0VNS4"/>
<reference evidence="2" key="1">
    <citation type="submission" date="2019-05" db="EMBL/GenBank/DDBJ databases">
        <title>Annotation for the trematode Fasciolopsis buski.</title>
        <authorList>
            <person name="Choi Y.-J."/>
        </authorList>
    </citation>
    <scope>NUCLEOTIDE SEQUENCE</scope>
    <source>
        <strain evidence="2">HT</strain>
        <tissue evidence="2">Whole worm</tissue>
    </source>
</reference>
<dbReference type="Proteomes" id="UP000728185">
    <property type="component" value="Unassembled WGS sequence"/>
</dbReference>
<keyword evidence="1" id="KW-0472">Membrane</keyword>
<feature type="non-terminal residue" evidence="2">
    <location>
        <position position="1"/>
    </location>
</feature>
<evidence type="ECO:0000313" key="3">
    <source>
        <dbReference type="Proteomes" id="UP000728185"/>
    </source>
</evidence>
<accession>A0A8E0VNS4</accession>
<evidence type="ECO:0000256" key="1">
    <source>
        <dbReference type="SAM" id="Phobius"/>
    </source>
</evidence>
<comment type="caution">
    <text evidence="2">The sequence shown here is derived from an EMBL/GenBank/DDBJ whole genome shotgun (WGS) entry which is preliminary data.</text>
</comment>
<protein>
    <submittedName>
        <fullName evidence="2">Uncharacterized protein</fullName>
    </submittedName>
</protein>
<name>A0A8E0VNS4_9TREM</name>
<keyword evidence="1" id="KW-1133">Transmembrane helix</keyword>
<dbReference type="EMBL" id="LUCM01001061">
    <property type="protein sequence ID" value="KAA0199547.1"/>
    <property type="molecule type" value="Genomic_DNA"/>
</dbReference>
<feature type="transmembrane region" description="Helical" evidence="1">
    <location>
        <begin position="183"/>
        <end position="204"/>
    </location>
</feature>